<evidence type="ECO:0000313" key="2">
    <source>
        <dbReference type="EMBL" id="KAK3606422.1"/>
    </source>
</evidence>
<gene>
    <name evidence="2" type="ORF">CHS0354_041358</name>
</gene>
<reference evidence="2" key="2">
    <citation type="journal article" date="2021" name="Genome Biol. Evol.">
        <title>Developing a high-quality reference genome for a parasitic bivalve with doubly uniparental inheritance (Bivalvia: Unionida).</title>
        <authorList>
            <person name="Smith C.H."/>
        </authorList>
    </citation>
    <scope>NUCLEOTIDE SEQUENCE</scope>
    <source>
        <strain evidence="2">CHS0354</strain>
        <tissue evidence="2">Mantle</tissue>
    </source>
</reference>
<evidence type="ECO:0000256" key="1">
    <source>
        <dbReference type="SAM" id="Phobius"/>
    </source>
</evidence>
<reference evidence="2" key="3">
    <citation type="submission" date="2023-05" db="EMBL/GenBank/DDBJ databases">
        <authorList>
            <person name="Smith C.H."/>
        </authorList>
    </citation>
    <scope>NUCLEOTIDE SEQUENCE</scope>
    <source>
        <strain evidence="2">CHS0354</strain>
        <tissue evidence="2">Mantle</tissue>
    </source>
</reference>
<dbReference type="AlphaFoldDB" id="A0AAE0WAH2"/>
<keyword evidence="1" id="KW-1133">Transmembrane helix</keyword>
<dbReference type="EMBL" id="JAEAOA010002346">
    <property type="protein sequence ID" value="KAK3606422.1"/>
    <property type="molecule type" value="Genomic_DNA"/>
</dbReference>
<name>A0AAE0WAH2_9BIVA</name>
<evidence type="ECO:0000313" key="3">
    <source>
        <dbReference type="Proteomes" id="UP001195483"/>
    </source>
</evidence>
<keyword evidence="1" id="KW-0472">Membrane</keyword>
<keyword evidence="1" id="KW-0812">Transmembrane</keyword>
<reference evidence="2" key="1">
    <citation type="journal article" date="2021" name="Genome Biol. Evol.">
        <title>A High-Quality Reference Genome for a Parasitic Bivalve with Doubly Uniparental Inheritance (Bivalvia: Unionida).</title>
        <authorList>
            <person name="Smith C.H."/>
        </authorList>
    </citation>
    <scope>NUCLEOTIDE SEQUENCE</scope>
    <source>
        <strain evidence="2">CHS0354</strain>
    </source>
</reference>
<sequence>MFWPPHQKPKYKEGARIDFGFAPIVLPLFMVETMVLTHLAVAKPIVSYKICTKVLFTGDKEMAPHYHRKIYNRSCKRLQAMIHRIATDEGELDFLVSACNRVLRLSDNPQDSEWCFAYEVTIFSSHGVTIENTHKLFLVDD</sequence>
<organism evidence="2 3">
    <name type="scientific">Potamilus streckersoni</name>
    <dbReference type="NCBI Taxonomy" id="2493646"/>
    <lineage>
        <taxon>Eukaryota</taxon>
        <taxon>Metazoa</taxon>
        <taxon>Spiralia</taxon>
        <taxon>Lophotrochozoa</taxon>
        <taxon>Mollusca</taxon>
        <taxon>Bivalvia</taxon>
        <taxon>Autobranchia</taxon>
        <taxon>Heteroconchia</taxon>
        <taxon>Palaeoheterodonta</taxon>
        <taxon>Unionida</taxon>
        <taxon>Unionoidea</taxon>
        <taxon>Unionidae</taxon>
        <taxon>Ambleminae</taxon>
        <taxon>Lampsilini</taxon>
        <taxon>Potamilus</taxon>
    </lineage>
</organism>
<accession>A0AAE0WAH2</accession>
<comment type="caution">
    <text evidence="2">The sequence shown here is derived from an EMBL/GenBank/DDBJ whole genome shotgun (WGS) entry which is preliminary data.</text>
</comment>
<protein>
    <submittedName>
        <fullName evidence="2">Uncharacterized protein</fullName>
    </submittedName>
</protein>
<keyword evidence="3" id="KW-1185">Reference proteome</keyword>
<proteinExistence type="predicted"/>
<dbReference type="Proteomes" id="UP001195483">
    <property type="component" value="Unassembled WGS sequence"/>
</dbReference>
<feature type="transmembrane region" description="Helical" evidence="1">
    <location>
        <begin position="20"/>
        <end position="41"/>
    </location>
</feature>